<reference evidence="1 2" key="1">
    <citation type="submission" date="2020-07" db="EMBL/GenBank/DDBJ databases">
        <title>Sequencing the genomes of 1000 actinobacteria strains.</title>
        <authorList>
            <person name="Klenk H.-P."/>
        </authorList>
    </citation>
    <scope>NUCLEOTIDE SEQUENCE [LARGE SCALE GENOMIC DNA]</scope>
    <source>
        <strain evidence="1 2">DSM 19082</strain>
    </source>
</reference>
<dbReference type="AlphaFoldDB" id="A0A852RN23"/>
<evidence type="ECO:0000313" key="1">
    <source>
        <dbReference type="EMBL" id="NYD30686.1"/>
    </source>
</evidence>
<dbReference type="EMBL" id="JACCBF010000001">
    <property type="protein sequence ID" value="NYD30686.1"/>
    <property type="molecule type" value="Genomic_DNA"/>
</dbReference>
<comment type="caution">
    <text evidence="1">The sequence shown here is derived from an EMBL/GenBank/DDBJ whole genome shotgun (WGS) entry which is preliminary data.</text>
</comment>
<name>A0A852RN23_9ACTN</name>
<organism evidence="1 2">
    <name type="scientific">Nocardioides kongjuensis</name>
    <dbReference type="NCBI Taxonomy" id="349522"/>
    <lineage>
        <taxon>Bacteria</taxon>
        <taxon>Bacillati</taxon>
        <taxon>Actinomycetota</taxon>
        <taxon>Actinomycetes</taxon>
        <taxon>Propionibacteriales</taxon>
        <taxon>Nocardioidaceae</taxon>
        <taxon>Nocardioides</taxon>
    </lineage>
</organism>
<accession>A0A852RN23</accession>
<sequence>MSVTCDFCGRQVEGEEAPLTWTTAVERGRVRRYCDECSRTHLRSMEAKLDSEWW</sequence>
<gene>
    <name evidence="1" type="ORF">BJ958_002232</name>
</gene>
<protein>
    <submittedName>
        <fullName evidence="1">Ribosome-binding protein aMBF1 (Putative translation factor)</fullName>
    </submittedName>
</protein>
<proteinExistence type="predicted"/>
<dbReference type="RefSeq" id="WP_179726909.1">
    <property type="nucleotide sequence ID" value="NZ_BAABEF010000001.1"/>
</dbReference>
<keyword evidence="2" id="KW-1185">Reference proteome</keyword>
<dbReference type="Proteomes" id="UP000582231">
    <property type="component" value="Unassembled WGS sequence"/>
</dbReference>
<evidence type="ECO:0000313" key="2">
    <source>
        <dbReference type="Proteomes" id="UP000582231"/>
    </source>
</evidence>